<evidence type="ECO:0000313" key="11">
    <source>
        <dbReference type="Proteomes" id="UP000186583"/>
    </source>
</evidence>
<dbReference type="InterPro" id="IPR047546">
    <property type="entry name" value="Rcat_RBR_RNF216"/>
</dbReference>
<dbReference type="Pfam" id="PF26200">
    <property type="entry name" value="Rcat_RNF216"/>
    <property type="match status" value="1"/>
</dbReference>
<organism evidence="10 11">
    <name type="scientific">Colletotrichum chlorophyti</name>
    <dbReference type="NCBI Taxonomy" id="708187"/>
    <lineage>
        <taxon>Eukaryota</taxon>
        <taxon>Fungi</taxon>
        <taxon>Dikarya</taxon>
        <taxon>Ascomycota</taxon>
        <taxon>Pezizomycotina</taxon>
        <taxon>Sordariomycetes</taxon>
        <taxon>Hypocreomycetidae</taxon>
        <taxon>Glomerellales</taxon>
        <taxon>Glomerellaceae</taxon>
        <taxon>Colletotrichum</taxon>
    </lineage>
</organism>
<feature type="domain" description="RING-type" evidence="9">
    <location>
        <begin position="266"/>
        <end position="489"/>
    </location>
</feature>
<keyword evidence="2" id="KW-0808">Transferase</keyword>
<dbReference type="PANTHER" id="PTHR22770:SF47">
    <property type="entry name" value="E3 UBIQUITIN-PROTEIN LIGASE RNF216"/>
    <property type="match status" value="1"/>
</dbReference>
<dbReference type="InterPro" id="IPR044066">
    <property type="entry name" value="TRIAD_supradom"/>
</dbReference>
<dbReference type="SUPFAM" id="SSF57850">
    <property type="entry name" value="RING/U-box"/>
    <property type="match status" value="1"/>
</dbReference>
<dbReference type="Gene3D" id="1.20.120.1750">
    <property type="match status" value="1"/>
</dbReference>
<evidence type="ECO:0000256" key="4">
    <source>
        <dbReference type="ARBA" id="ARBA00022737"/>
    </source>
</evidence>
<accession>A0A1Q8S9H3</accession>
<keyword evidence="3" id="KW-0479">Metal-binding</keyword>
<comment type="caution">
    <text evidence="10">The sequence shown here is derived from an EMBL/GenBank/DDBJ whole genome shotgun (WGS) entry which is preliminary data.</text>
</comment>
<protein>
    <submittedName>
        <fullName evidence="10">E3 ubiquitin-protein ligase RNF216-like protein 2</fullName>
    </submittedName>
</protein>
<dbReference type="Proteomes" id="UP000186583">
    <property type="component" value="Unassembled WGS sequence"/>
</dbReference>
<evidence type="ECO:0000256" key="8">
    <source>
        <dbReference type="SAM" id="MobiDB-lite"/>
    </source>
</evidence>
<dbReference type="PANTHER" id="PTHR22770">
    <property type="entry name" value="UBIQUITIN CONJUGATING ENZYME 7 INTERACTING PROTEIN-RELATED"/>
    <property type="match status" value="1"/>
</dbReference>
<dbReference type="GO" id="GO:0008270">
    <property type="term" value="F:zinc ion binding"/>
    <property type="evidence" value="ECO:0007669"/>
    <property type="project" value="UniProtKB-KW"/>
</dbReference>
<evidence type="ECO:0000256" key="1">
    <source>
        <dbReference type="ARBA" id="ARBA00004906"/>
    </source>
</evidence>
<evidence type="ECO:0000313" key="10">
    <source>
        <dbReference type="EMBL" id="OLN98060.1"/>
    </source>
</evidence>
<evidence type="ECO:0000256" key="7">
    <source>
        <dbReference type="ARBA" id="ARBA00022833"/>
    </source>
</evidence>
<keyword evidence="7" id="KW-0862">Zinc</keyword>
<evidence type="ECO:0000256" key="2">
    <source>
        <dbReference type="ARBA" id="ARBA00022679"/>
    </source>
</evidence>
<keyword evidence="6" id="KW-0833">Ubl conjugation pathway</keyword>
<proteinExistence type="predicted"/>
<dbReference type="AlphaFoldDB" id="A0A1Q8S9H3"/>
<dbReference type="InterPro" id="IPR047545">
    <property type="entry name" value="BRcat_RBR_RNF216"/>
</dbReference>
<dbReference type="OrthoDB" id="10009520at2759"/>
<dbReference type="CDD" id="cd16630">
    <property type="entry name" value="RING-HC_RBR_RNF216"/>
    <property type="match status" value="1"/>
</dbReference>
<gene>
    <name evidence="10" type="ORF">CCHL11_06849</name>
</gene>
<keyword evidence="4" id="KW-0677">Repeat</keyword>
<keyword evidence="11" id="KW-1185">Reference proteome</keyword>
<dbReference type="PROSITE" id="PS51873">
    <property type="entry name" value="TRIAD"/>
    <property type="match status" value="1"/>
</dbReference>
<evidence type="ECO:0000259" key="9">
    <source>
        <dbReference type="PROSITE" id="PS51873"/>
    </source>
</evidence>
<dbReference type="STRING" id="708187.A0A1Q8S9H3"/>
<dbReference type="GO" id="GO:0016740">
    <property type="term" value="F:transferase activity"/>
    <property type="evidence" value="ECO:0007669"/>
    <property type="project" value="UniProtKB-KW"/>
</dbReference>
<name>A0A1Q8S9H3_9PEZI</name>
<dbReference type="CDD" id="cd20353">
    <property type="entry name" value="Rcat_RBR_RNF216"/>
    <property type="match status" value="1"/>
</dbReference>
<evidence type="ECO:0000256" key="6">
    <source>
        <dbReference type="ARBA" id="ARBA00022786"/>
    </source>
</evidence>
<dbReference type="CDD" id="cd20339">
    <property type="entry name" value="BRcat_RBR_RNF216"/>
    <property type="match status" value="1"/>
</dbReference>
<feature type="region of interest" description="Disordered" evidence="8">
    <location>
        <begin position="1"/>
        <end position="27"/>
    </location>
</feature>
<dbReference type="InterPro" id="IPR051628">
    <property type="entry name" value="LUBAC_E3_Ligases"/>
</dbReference>
<feature type="compositionally biased region" description="Basic and acidic residues" evidence="8">
    <location>
        <begin position="118"/>
        <end position="135"/>
    </location>
</feature>
<feature type="non-terminal residue" evidence="10">
    <location>
        <position position="1"/>
    </location>
</feature>
<keyword evidence="5" id="KW-0863">Zinc-finger</keyword>
<sequence>EQQAVGGQRPKNPSRSSNRTVAPQNRATNAVHGILTAANTVEEMVGISDQAKSACTAAILGVFPDICPEYLETIAAKFNYSHEHAVDDILSSTENDQTYPKRLQSLKRKREASEDPNDAEKIRRPYERLDRETERSKDYTNMARKVLQQDFPRVRATSVQKVLIENRNHLLPAYLAIEKALREADGDNPPWRLQMKKTCTPIEPQFISGRLEETIASITDPDARRALEELRAVRLVTQAAAHQRMDQALHDAQEAENLEKARQEGTLSECGCCFGEFAQNRMVHCSNEDKDHFFCIECARRNAETVIGISKYELVCMSMDGCAAGFSHSQRQKFLDEHLTAALDRIEYEAVLRMSGIENLETCPFCPYAAEYPPVEHNREFKCDNPECEVISCRLCREETHIPKTCEEAARESGIGARREIEEAMSAALIRKCNKCGTPFIKELGCNKMTCTRAGCGNIQCYVCSKSCDYSHFDDKSRGGKAGNCPLFDKDGVDVRHHNEVEEAELKARQKILESNPKLDEDFLRFQVPWKTNEQPPHPRAPFQHCDPKLNSLDNKLDSHSLSSNKLSNVNLGDLPLDSRIDSRIRSRNLHLDSSHLGYLSNLSSPSSPSSLKLDKINLRDLITDRRNLSRGPIPNPSHGSYSRTCQMSFAWDNFLRPTNHSTWRHKWDSFGSTTLSLEDRRG</sequence>
<comment type="pathway">
    <text evidence="1">Protein modification; protein ubiquitination.</text>
</comment>
<evidence type="ECO:0000256" key="3">
    <source>
        <dbReference type="ARBA" id="ARBA00022723"/>
    </source>
</evidence>
<reference evidence="10 11" key="1">
    <citation type="submission" date="2016-11" db="EMBL/GenBank/DDBJ databases">
        <title>Draft Genome Assembly of Colletotrichum chlorophyti a pathogen of herbaceous plants.</title>
        <authorList>
            <person name="Gan P."/>
            <person name="Narusaka M."/>
            <person name="Tsushima A."/>
            <person name="Narusaka Y."/>
            <person name="Takano Y."/>
            <person name="Shirasu K."/>
        </authorList>
    </citation>
    <scope>NUCLEOTIDE SEQUENCE [LARGE SCALE GENOMIC DNA]</scope>
    <source>
        <strain evidence="10 11">NTL11</strain>
    </source>
</reference>
<dbReference type="InterPro" id="IPR047544">
    <property type="entry name" value="RING-HC_RBR_RNF216"/>
</dbReference>
<evidence type="ECO:0000256" key="5">
    <source>
        <dbReference type="ARBA" id="ARBA00022771"/>
    </source>
</evidence>
<feature type="region of interest" description="Disordered" evidence="8">
    <location>
        <begin position="91"/>
        <end position="135"/>
    </location>
</feature>
<dbReference type="EMBL" id="MPGH01000001">
    <property type="protein sequence ID" value="OLN98060.1"/>
    <property type="molecule type" value="Genomic_DNA"/>
</dbReference>